<evidence type="ECO:0000313" key="3">
    <source>
        <dbReference type="Proteomes" id="UP000373149"/>
    </source>
</evidence>
<keyword evidence="3" id="KW-1185">Reference proteome</keyword>
<gene>
    <name evidence="2" type="ORF">FPZ41_30295</name>
</gene>
<evidence type="ECO:0000313" key="2">
    <source>
        <dbReference type="EMBL" id="MPY52634.1"/>
    </source>
</evidence>
<dbReference type="SFLD" id="SFLDS00003">
    <property type="entry name" value="Haloacid_Dehalogenase"/>
    <property type="match status" value="1"/>
</dbReference>
<protein>
    <submittedName>
        <fullName evidence="2">HAD-IA family hydrolase</fullName>
    </submittedName>
</protein>
<dbReference type="SFLD" id="SFLDG01129">
    <property type="entry name" value="C1.5:_HAD__Beta-PGM__Phosphata"/>
    <property type="match status" value="1"/>
</dbReference>
<dbReference type="SUPFAM" id="SSF56784">
    <property type="entry name" value="HAD-like"/>
    <property type="match status" value="1"/>
</dbReference>
<comment type="caution">
    <text evidence="2">The sequence shown here is derived from an EMBL/GenBank/DDBJ whole genome shotgun (WGS) entry which is preliminary data.</text>
</comment>
<dbReference type="CDD" id="cd01427">
    <property type="entry name" value="HAD_like"/>
    <property type="match status" value="1"/>
</dbReference>
<dbReference type="InterPro" id="IPR006439">
    <property type="entry name" value="HAD-SF_hydro_IA"/>
</dbReference>
<dbReference type="Pfam" id="PF00702">
    <property type="entry name" value="Hydrolase"/>
    <property type="match status" value="1"/>
</dbReference>
<evidence type="ECO:0000256" key="1">
    <source>
        <dbReference type="SAM" id="MobiDB-lite"/>
    </source>
</evidence>
<feature type="compositionally biased region" description="Low complexity" evidence="1">
    <location>
        <begin position="1"/>
        <end position="14"/>
    </location>
</feature>
<proteinExistence type="predicted"/>
<dbReference type="InterPro" id="IPR050155">
    <property type="entry name" value="HAD-like_hydrolase_sf"/>
</dbReference>
<dbReference type="GO" id="GO:0008967">
    <property type="term" value="F:phosphoglycolate phosphatase activity"/>
    <property type="evidence" value="ECO:0007669"/>
    <property type="project" value="TreeGrafter"/>
</dbReference>
<sequence length="561" mass="60756">MPTWSSSTNNSKTTPQRWRGVVRFGRDPGERCSERQQKALTAGDRGCPARPHTRRRPQGRRPPAHPGRARRGVRRGTRHGPPGAARAPERRSAQQREQGQPAPYRRTGPDPRPAPADDGGPGPAAGRGVLDPARPDRRGVPHGGDPDAGPGRARPPDPRGPRPPRVHRRPHPAAVPRHQPGLPDLRHGTRGRRPGPRTLAGPAQRPGSCPAPQPPLTALLARHRRARHVPGAPLHPADEAVPHQRVGGVDGVLHDHSPRGTVGHGHPGHVRRPGHGVTALLLREARRPAGLRVRGRVPEVVQRPLGNHHHGPDTLLVTSDAAQTELVTVETENLRELLTSVRFVLWDLDGPICRLFAGHPADEVAKNLVRLIDGRGLGGLLTETERSTTDPHAALLGVNRRHPRSDLIVELEEWLTRQELEAVPRAFPTEYADPLIRTWATRARFAITTNNSALAAARYIASRGLTGCFPYIYGRTQNLALMKPDPHILVQALNAMGADPSTSLMVGDAPTDFQAAREAGVAFLGYARNGRKAAELMSAGVAPEFIVGSLKLVLDQLKSQA</sequence>
<feature type="compositionally biased region" description="Basic residues" evidence="1">
    <location>
        <begin position="162"/>
        <end position="171"/>
    </location>
</feature>
<feature type="compositionally biased region" description="Basic residues" evidence="1">
    <location>
        <begin position="51"/>
        <end position="78"/>
    </location>
</feature>
<dbReference type="PANTHER" id="PTHR43434:SF1">
    <property type="entry name" value="PHOSPHOGLYCOLATE PHOSPHATASE"/>
    <property type="match status" value="1"/>
</dbReference>
<dbReference type="EMBL" id="VMNX01000146">
    <property type="protein sequence ID" value="MPY52634.1"/>
    <property type="molecule type" value="Genomic_DNA"/>
</dbReference>
<feature type="region of interest" description="Disordered" evidence="1">
    <location>
        <begin position="1"/>
        <end position="215"/>
    </location>
</feature>
<organism evidence="2 3">
    <name type="scientific">Streptomyces acidicola</name>
    <dbReference type="NCBI Taxonomy" id="2596892"/>
    <lineage>
        <taxon>Bacteria</taxon>
        <taxon>Bacillati</taxon>
        <taxon>Actinomycetota</taxon>
        <taxon>Actinomycetes</taxon>
        <taxon>Kitasatosporales</taxon>
        <taxon>Streptomycetaceae</taxon>
        <taxon>Streptomyces</taxon>
    </lineage>
</organism>
<dbReference type="NCBIfam" id="TIGR01549">
    <property type="entry name" value="HAD-SF-IA-v1"/>
    <property type="match status" value="1"/>
</dbReference>
<dbReference type="InterPro" id="IPR023214">
    <property type="entry name" value="HAD_sf"/>
</dbReference>
<dbReference type="PANTHER" id="PTHR43434">
    <property type="entry name" value="PHOSPHOGLYCOLATE PHOSPHATASE"/>
    <property type="match status" value="1"/>
</dbReference>
<dbReference type="GO" id="GO:0006281">
    <property type="term" value="P:DNA repair"/>
    <property type="evidence" value="ECO:0007669"/>
    <property type="project" value="TreeGrafter"/>
</dbReference>
<keyword evidence="2" id="KW-0378">Hydrolase</keyword>
<dbReference type="Gene3D" id="3.40.50.1000">
    <property type="entry name" value="HAD superfamily/HAD-like"/>
    <property type="match status" value="1"/>
</dbReference>
<dbReference type="GO" id="GO:0005829">
    <property type="term" value="C:cytosol"/>
    <property type="evidence" value="ECO:0007669"/>
    <property type="project" value="TreeGrafter"/>
</dbReference>
<dbReference type="AlphaFoldDB" id="A0A5N8X0X6"/>
<dbReference type="InterPro" id="IPR036412">
    <property type="entry name" value="HAD-like_sf"/>
</dbReference>
<reference evidence="2 3" key="1">
    <citation type="submission" date="2019-09" db="EMBL/GenBank/DDBJ databases">
        <authorList>
            <person name="Duangmal K."/>
            <person name="Teo W.F.A."/>
            <person name="Lipun K."/>
        </authorList>
    </citation>
    <scope>NUCLEOTIDE SEQUENCE [LARGE SCALE GENOMIC DNA]</scope>
    <source>
        <strain evidence="2 3">K1PN6</strain>
    </source>
</reference>
<name>A0A5N8X0X6_9ACTN</name>
<accession>A0A5N8X0X6</accession>
<feature type="compositionally biased region" description="Basic and acidic residues" evidence="1">
    <location>
        <begin position="24"/>
        <end position="37"/>
    </location>
</feature>
<dbReference type="Proteomes" id="UP000373149">
    <property type="component" value="Unassembled WGS sequence"/>
</dbReference>